<evidence type="ECO:0000256" key="9">
    <source>
        <dbReference type="SAM" id="Phobius"/>
    </source>
</evidence>
<comment type="caution">
    <text evidence="10">The sequence shown here is derived from an EMBL/GenBank/DDBJ whole genome shotgun (WGS) entry which is preliminary data.</text>
</comment>
<comment type="similarity">
    <text evidence="2">Belongs to the MIP/aquaporin (TC 1.A.8) family.</text>
</comment>
<reference evidence="10 11" key="1">
    <citation type="submission" date="2024-10" db="EMBL/GenBank/DDBJ databases">
        <authorList>
            <person name="Kim D."/>
        </authorList>
    </citation>
    <scope>NUCLEOTIDE SEQUENCE [LARGE SCALE GENOMIC DNA]</scope>
    <source>
        <strain evidence="10">BH-2024</strain>
    </source>
</reference>
<keyword evidence="11" id="KW-1185">Reference proteome</keyword>
<evidence type="ECO:0000313" key="11">
    <source>
        <dbReference type="Proteomes" id="UP001620626"/>
    </source>
</evidence>
<keyword evidence="4 9" id="KW-0812">Transmembrane</keyword>
<comment type="subcellular location">
    <subcellularLocation>
        <location evidence="1">Membrane</location>
        <topology evidence="1">Multi-pass membrane protein</topology>
    </subcellularLocation>
</comment>
<accession>A0ABD2L8U1</accession>
<dbReference type="AlphaFoldDB" id="A0ABD2L8U1"/>
<evidence type="ECO:0000256" key="1">
    <source>
        <dbReference type="ARBA" id="ARBA00004141"/>
    </source>
</evidence>
<keyword evidence="6 9" id="KW-0472">Membrane</keyword>
<dbReference type="SUPFAM" id="SSF81338">
    <property type="entry name" value="Aquaporin-like"/>
    <property type="match status" value="1"/>
</dbReference>
<proteinExistence type="inferred from homology"/>
<feature type="transmembrane region" description="Helical" evidence="9">
    <location>
        <begin position="187"/>
        <end position="209"/>
    </location>
</feature>
<keyword evidence="5 9" id="KW-1133">Transmembrane helix</keyword>
<dbReference type="PROSITE" id="PS00221">
    <property type="entry name" value="MIP"/>
    <property type="match status" value="1"/>
</dbReference>
<dbReference type="GO" id="GO:0016020">
    <property type="term" value="C:membrane"/>
    <property type="evidence" value="ECO:0007669"/>
    <property type="project" value="UniProtKB-SubCell"/>
</dbReference>
<protein>
    <submittedName>
        <fullName evidence="10">Uncharacterized protein</fullName>
    </submittedName>
</protein>
<organism evidence="10 11">
    <name type="scientific">Heterodera trifolii</name>
    <dbReference type="NCBI Taxonomy" id="157864"/>
    <lineage>
        <taxon>Eukaryota</taxon>
        <taxon>Metazoa</taxon>
        <taxon>Ecdysozoa</taxon>
        <taxon>Nematoda</taxon>
        <taxon>Chromadorea</taxon>
        <taxon>Rhabditida</taxon>
        <taxon>Tylenchina</taxon>
        <taxon>Tylenchomorpha</taxon>
        <taxon>Tylenchoidea</taxon>
        <taxon>Heteroderidae</taxon>
        <taxon>Heteroderinae</taxon>
        <taxon>Heterodera</taxon>
    </lineage>
</organism>
<dbReference type="PANTHER" id="PTHR43829">
    <property type="entry name" value="AQUAPORIN OR AQUAGLYCEROPORIN RELATED"/>
    <property type="match status" value="1"/>
</dbReference>
<comment type="function">
    <text evidence="7">Aquaglyceroporin that may modulate the water content and osmolytes during anhydrobiosis.</text>
</comment>
<dbReference type="Gene3D" id="1.20.1080.10">
    <property type="entry name" value="Glycerol uptake facilitator protein"/>
    <property type="match status" value="1"/>
</dbReference>
<name>A0ABD2L8U1_9BILA</name>
<feature type="region of interest" description="Disordered" evidence="8">
    <location>
        <begin position="1"/>
        <end position="26"/>
    </location>
</feature>
<keyword evidence="3" id="KW-0813">Transport</keyword>
<dbReference type="EMBL" id="JBICBT010000516">
    <property type="protein sequence ID" value="KAL3111145.1"/>
    <property type="molecule type" value="Genomic_DNA"/>
</dbReference>
<dbReference type="InterPro" id="IPR050363">
    <property type="entry name" value="MIP/Aquaporin"/>
</dbReference>
<evidence type="ECO:0000256" key="4">
    <source>
        <dbReference type="ARBA" id="ARBA00022692"/>
    </source>
</evidence>
<gene>
    <name evidence="10" type="ORF">niasHT_018019</name>
</gene>
<dbReference type="PANTHER" id="PTHR43829:SF5">
    <property type="entry name" value="AQUAPORIN-9"/>
    <property type="match status" value="1"/>
</dbReference>
<evidence type="ECO:0000256" key="5">
    <source>
        <dbReference type="ARBA" id="ARBA00022989"/>
    </source>
</evidence>
<dbReference type="InterPro" id="IPR000425">
    <property type="entry name" value="MIP"/>
</dbReference>
<dbReference type="InterPro" id="IPR022357">
    <property type="entry name" value="MIP_CS"/>
</dbReference>
<evidence type="ECO:0000256" key="7">
    <source>
        <dbReference type="ARBA" id="ARBA00045280"/>
    </source>
</evidence>
<dbReference type="InterPro" id="IPR023271">
    <property type="entry name" value="Aquaporin-like"/>
</dbReference>
<dbReference type="Proteomes" id="UP001620626">
    <property type="component" value="Unassembled WGS sequence"/>
</dbReference>
<dbReference type="GO" id="GO:0055085">
    <property type="term" value="P:transmembrane transport"/>
    <property type="evidence" value="ECO:0007669"/>
    <property type="project" value="UniProtKB-ARBA"/>
</dbReference>
<evidence type="ECO:0000256" key="6">
    <source>
        <dbReference type="ARBA" id="ARBA00023136"/>
    </source>
</evidence>
<sequence>MLQTKGDTEKENVDKLKNDHKEMEEKMDKLEEKLGRKLEKLEEEVTQFAGPSVHLSSVPSIDWSTDRRMITFSLPITRHTIAADQATYHAQFMPMNSLNMGKEVAKRWMASNNRFDNSSFANGKSANKELAIAKVPFKVPFQGVLRLGHANRSFGVRNLPQHPEGGHLNPAVSLAFASLGKLPFAHFLLYSLIQTVGAFFGSALCFHLYRDNLSRNSTRAFERWEGPAERAQFSVPFRTNTSDITQRLWMKLLALRCSSFSSTR</sequence>
<evidence type="ECO:0000256" key="8">
    <source>
        <dbReference type="SAM" id="MobiDB-lite"/>
    </source>
</evidence>
<evidence type="ECO:0000256" key="3">
    <source>
        <dbReference type="ARBA" id="ARBA00022448"/>
    </source>
</evidence>
<evidence type="ECO:0000313" key="10">
    <source>
        <dbReference type="EMBL" id="KAL3111145.1"/>
    </source>
</evidence>
<evidence type="ECO:0000256" key="2">
    <source>
        <dbReference type="ARBA" id="ARBA00006175"/>
    </source>
</evidence>
<dbReference type="Pfam" id="PF00230">
    <property type="entry name" value="MIP"/>
    <property type="match status" value="1"/>
</dbReference>